<protein>
    <recommendedName>
        <fullName evidence="4">Adhesin</fullName>
    </recommendedName>
</protein>
<sequence length="150" mass="16221">IITKVETDTTTKQQVSNNMTSLRAVRTEQDAQGEFVQRQVTVNNQHSARLTQDSTDIAHNSQRIDQNAKRIDETKEDLKRGLNNAAAMSSLHFNGNRDSWALSTGSANGEGAALAGGMQKSLTEHTAVTVQYSDSLSGGYMVGAGIHGDW</sequence>
<evidence type="ECO:0000313" key="2">
    <source>
        <dbReference type="EMBL" id="MBW5894472.1"/>
    </source>
</evidence>
<evidence type="ECO:0000313" key="3">
    <source>
        <dbReference type="Proteomes" id="UP000696310"/>
    </source>
</evidence>
<dbReference type="RefSeq" id="WP_219681389.1">
    <property type="nucleotide sequence ID" value="NZ_JAESHX010000109.1"/>
</dbReference>
<reference evidence="2" key="2">
    <citation type="submission" date="2021-01" db="EMBL/GenBank/DDBJ databases">
        <authorList>
            <person name="Vargas Peralta D."/>
        </authorList>
    </citation>
    <scope>NUCLEOTIDE SEQUENCE</scope>
    <source>
        <strain evidence="2">A3</strain>
    </source>
</reference>
<dbReference type="EMBL" id="JAESHX010000109">
    <property type="protein sequence ID" value="MBW5894472.1"/>
    <property type="molecule type" value="Genomic_DNA"/>
</dbReference>
<gene>
    <name evidence="2" type="ORF">IM880_19845</name>
</gene>
<dbReference type="Gene3D" id="3.30.1300.30">
    <property type="entry name" value="GSPII I/J protein-like"/>
    <property type="match status" value="1"/>
</dbReference>
<dbReference type="Proteomes" id="UP000696310">
    <property type="component" value="Unassembled WGS sequence"/>
</dbReference>
<name>A0AAW4P529_9GAMM</name>
<dbReference type="InterPro" id="IPR045584">
    <property type="entry name" value="Pilin-like"/>
</dbReference>
<organism evidence="2 3">
    <name type="scientific">Pectobacterium polaris</name>
    <dbReference type="NCBI Taxonomy" id="2042057"/>
    <lineage>
        <taxon>Bacteria</taxon>
        <taxon>Pseudomonadati</taxon>
        <taxon>Pseudomonadota</taxon>
        <taxon>Gammaproteobacteria</taxon>
        <taxon>Enterobacterales</taxon>
        <taxon>Pectobacteriaceae</taxon>
        <taxon>Pectobacterium</taxon>
    </lineage>
</organism>
<feature type="non-terminal residue" evidence="2">
    <location>
        <position position="1"/>
    </location>
</feature>
<proteinExistence type="predicted"/>
<reference evidence="2" key="1">
    <citation type="journal article" date="2021" name="bioRxiv">
        <title>Identification of Pectobacterium species isolated from the soft rot of tetecho (Neobuxbaumia tetetzo), a columnar cactus, and associated metagenomics.</title>
        <authorList>
            <person name="Vargas-Peralta D."/>
            <person name="Narvaez-Barragan D.A."/>
            <person name="de Sandozequi A."/>
            <person name="Romero-Gutierrez M.F."/>
            <person name="Segovia L."/>
            <person name="Martinez-Anaya C."/>
            <person name="Alcaraz L.D."/>
            <person name="de la Torre Almaraz R."/>
        </authorList>
    </citation>
    <scope>NUCLEOTIDE SEQUENCE</scope>
    <source>
        <strain evidence="2">A3</strain>
    </source>
</reference>
<accession>A0AAW4P529</accession>
<comment type="subcellular location">
    <subcellularLocation>
        <location evidence="1">Membrane</location>
    </subcellularLocation>
</comment>
<evidence type="ECO:0000256" key="1">
    <source>
        <dbReference type="ARBA" id="ARBA00004370"/>
    </source>
</evidence>
<dbReference type="SUPFAM" id="SSF54523">
    <property type="entry name" value="Pili subunits"/>
    <property type="match status" value="1"/>
</dbReference>
<dbReference type="AlphaFoldDB" id="A0AAW4P529"/>
<comment type="caution">
    <text evidence="2">The sequence shown here is derived from an EMBL/GenBank/DDBJ whole genome shotgun (WGS) entry which is preliminary data.</text>
</comment>
<dbReference type="GO" id="GO:0016020">
    <property type="term" value="C:membrane"/>
    <property type="evidence" value="ECO:0007669"/>
    <property type="project" value="UniProtKB-SubCell"/>
</dbReference>
<evidence type="ECO:0008006" key="4">
    <source>
        <dbReference type="Google" id="ProtNLM"/>
    </source>
</evidence>